<evidence type="ECO:0000259" key="1">
    <source>
        <dbReference type="Pfam" id="PF10592"/>
    </source>
</evidence>
<dbReference type="RefSeq" id="WP_121042333.1">
    <property type="nucleotide sequence ID" value="NZ_RCDC01000006.1"/>
</dbReference>
<gene>
    <name evidence="3" type="ORF">BCL79_2927</name>
</gene>
<dbReference type="EMBL" id="RCDC01000006">
    <property type="protein sequence ID" value="RLK51784.1"/>
    <property type="molecule type" value="Genomic_DNA"/>
</dbReference>
<evidence type="ECO:0000259" key="2">
    <source>
        <dbReference type="Pfam" id="PF22879"/>
    </source>
</evidence>
<comment type="caution">
    <text evidence="3">The sequence shown here is derived from an EMBL/GenBank/DDBJ whole genome shotgun (WGS) entry which is preliminary data.</text>
</comment>
<feature type="domain" description="Abortive phage infection protein C-terminal" evidence="1">
    <location>
        <begin position="244"/>
        <end position="562"/>
    </location>
</feature>
<dbReference type="Pfam" id="PF22879">
    <property type="entry name" value="AIPR_N"/>
    <property type="match status" value="1"/>
</dbReference>
<dbReference type="Pfam" id="PF10592">
    <property type="entry name" value="AIPR"/>
    <property type="match status" value="1"/>
</dbReference>
<evidence type="ECO:0000313" key="3">
    <source>
        <dbReference type="EMBL" id="RLK51784.1"/>
    </source>
</evidence>
<reference evidence="3 4" key="1">
    <citation type="submission" date="2018-10" db="EMBL/GenBank/DDBJ databases">
        <title>Comparative analysis of microorganisms from saline springs in Andes Mountain Range, Colombia.</title>
        <authorList>
            <person name="Rubin E."/>
        </authorList>
    </citation>
    <scope>NUCLEOTIDE SEQUENCE [LARGE SCALE GENOMIC DNA]</scope>
    <source>
        <strain evidence="3 4">USBA GBX 843</strain>
    </source>
</reference>
<name>A0A498C692_9GAMM</name>
<proteinExistence type="predicted"/>
<dbReference type="Proteomes" id="UP000274786">
    <property type="component" value="Unassembled WGS sequence"/>
</dbReference>
<dbReference type="AlphaFoldDB" id="A0A498C692"/>
<accession>A0A498C692</accession>
<protein>
    <submittedName>
        <fullName evidence="3">AIPR protein</fullName>
    </submittedName>
</protein>
<dbReference type="OrthoDB" id="9806213at2"/>
<dbReference type="InterPro" id="IPR018891">
    <property type="entry name" value="AIPR_C"/>
</dbReference>
<evidence type="ECO:0000313" key="4">
    <source>
        <dbReference type="Proteomes" id="UP000274786"/>
    </source>
</evidence>
<dbReference type="InterPro" id="IPR055101">
    <property type="entry name" value="AIPR_N"/>
</dbReference>
<sequence>MELTDFLSQIRAEVQDEIEDRMSVSGAAYPYPELVFAEITMRHMEEVGMTYEPQVCHVDTRVHVGNIRLSGYSISEDGERLDLFVTSYKDSDMVQAVPDSEAKQAAEYCFRFLSQSAQGKMTKTLDPSNDAYELAVHIERGYRDFEEIRIYVLTDGQVKTKNFKSQEVGGRTVRLEVMDIERLNRHLSEGKPRDELVVNFAEVAGTPLPCVYIRGEEDSYDYAMTVFPADVLRHLYDKYGARLLEANVRSFLSATGKVNKGIQATLRSEPEKFVAYNNGIVVVADEVSLGKTSDGGPGIAWLKGMQIVNGGQTTASIYFTKKKFADTDLSKVQVPAKVVILKTENSAAEEALISDISRFANSQNTVKQSDLSANSPFHVELEKLSDTVYLPDGVGRWFYERASGSYNTKLAREGSTPAKYRALKTAVIPPARRLVKTDLAKFLNSWDGRPDQASLGGQKNFARFMDDVKEREEHGESVVPDATGFKQMIAKVIIFKQVQSLVRPLLPAFQGNVAIYLVALLSRQHGLDIDLMRVWEQQGLSDAFKDQIRIWAKEVNAALHSSAKGKMISEWAKKEECWLALEKLPLSQLVQALPELKQRE</sequence>
<organism evidence="3 4">
    <name type="scientific">Stenotrophomonas rhizophila</name>
    <dbReference type="NCBI Taxonomy" id="216778"/>
    <lineage>
        <taxon>Bacteria</taxon>
        <taxon>Pseudomonadati</taxon>
        <taxon>Pseudomonadota</taxon>
        <taxon>Gammaproteobacteria</taxon>
        <taxon>Lysobacterales</taxon>
        <taxon>Lysobacteraceae</taxon>
        <taxon>Stenotrophomonas</taxon>
    </lineage>
</organism>
<feature type="domain" description="Abortive infection phage resistance protein N-terminal" evidence="2">
    <location>
        <begin position="36"/>
        <end position="185"/>
    </location>
</feature>